<evidence type="ECO:0000313" key="1">
    <source>
        <dbReference type="EMBL" id="KAF4685265.1"/>
    </source>
</evidence>
<feature type="non-terminal residue" evidence="1">
    <location>
        <position position="1"/>
    </location>
</feature>
<sequence>MLTNAPIASSRVAVADQIYGRSRRQKKQPAKEFMDRKSSLEDCNVELDVIRGGDFDPITFGAAGGEHTADDRSAEPELGAPTAAGLEWRFGEDFGQDDMPYDTIEEPPM</sequence>
<name>A0A7J6NN87_PEROL</name>
<accession>A0A7J6NN87</accession>
<evidence type="ECO:0000313" key="2">
    <source>
        <dbReference type="Proteomes" id="UP000553632"/>
    </source>
</evidence>
<dbReference type="AlphaFoldDB" id="A0A7J6NN87"/>
<organism evidence="1 2">
    <name type="scientific">Perkinsus olseni</name>
    <name type="common">Perkinsus atlanticus</name>
    <dbReference type="NCBI Taxonomy" id="32597"/>
    <lineage>
        <taxon>Eukaryota</taxon>
        <taxon>Sar</taxon>
        <taxon>Alveolata</taxon>
        <taxon>Perkinsozoa</taxon>
        <taxon>Perkinsea</taxon>
        <taxon>Perkinsida</taxon>
        <taxon>Perkinsidae</taxon>
        <taxon>Perkinsus</taxon>
    </lineage>
</organism>
<proteinExistence type="predicted"/>
<gene>
    <name evidence="1" type="ORF">FOZ63_023984</name>
</gene>
<protein>
    <submittedName>
        <fullName evidence="1">Uncharacterized protein</fullName>
    </submittedName>
</protein>
<reference evidence="1 2" key="1">
    <citation type="submission" date="2020-04" db="EMBL/GenBank/DDBJ databases">
        <title>Perkinsus olseni comparative genomics.</title>
        <authorList>
            <person name="Bogema D.R."/>
        </authorList>
    </citation>
    <scope>NUCLEOTIDE SEQUENCE [LARGE SCALE GENOMIC DNA]</scope>
    <source>
        <strain evidence="1 2">ATCC PRA-207</strain>
    </source>
</reference>
<comment type="caution">
    <text evidence="1">The sequence shown here is derived from an EMBL/GenBank/DDBJ whole genome shotgun (WGS) entry which is preliminary data.</text>
</comment>
<keyword evidence="2" id="KW-1185">Reference proteome</keyword>
<dbReference type="EMBL" id="JABANO010040378">
    <property type="protein sequence ID" value="KAF4685265.1"/>
    <property type="molecule type" value="Genomic_DNA"/>
</dbReference>
<dbReference type="Proteomes" id="UP000553632">
    <property type="component" value="Unassembled WGS sequence"/>
</dbReference>